<evidence type="ECO:0000313" key="2">
    <source>
        <dbReference type="Proteomes" id="UP000238479"/>
    </source>
</evidence>
<protein>
    <submittedName>
        <fullName evidence="1">Uncharacterized protein</fullName>
    </submittedName>
</protein>
<name>A0A2P6PGJ8_ROSCH</name>
<dbReference type="EMBL" id="PDCK01000045">
    <property type="protein sequence ID" value="PRQ21039.1"/>
    <property type="molecule type" value="Genomic_DNA"/>
</dbReference>
<evidence type="ECO:0000313" key="1">
    <source>
        <dbReference type="EMBL" id="PRQ21039.1"/>
    </source>
</evidence>
<organism evidence="1 2">
    <name type="scientific">Rosa chinensis</name>
    <name type="common">China rose</name>
    <dbReference type="NCBI Taxonomy" id="74649"/>
    <lineage>
        <taxon>Eukaryota</taxon>
        <taxon>Viridiplantae</taxon>
        <taxon>Streptophyta</taxon>
        <taxon>Embryophyta</taxon>
        <taxon>Tracheophyta</taxon>
        <taxon>Spermatophyta</taxon>
        <taxon>Magnoliopsida</taxon>
        <taxon>eudicotyledons</taxon>
        <taxon>Gunneridae</taxon>
        <taxon>Pentapetalae</taxon>
        <taxon>rosids</taxon>
        <taxon>fabids</taxon>
        <taxon>Rosales</taxon>
        <taxon>Rosaceae</taxon>
        <taxon>Rosoideae</taxon>
        <taxon>Rosoideae incertae sedis</taxon>
        <taxon>Rosa</taxon>
    </lineage>
</organism>
<keyword evidence="2" id="KW-1185">Reference proteome</keyword>
<reference evidence="1 2" key="1">
    <citation type="journal article" date="2018" name="Nat. Genet.">
        <title>The Rosa genome provides new insights in the design of modern roses.</title>
        <authorList>
            <person name="Bendahmane M."/>
        </authorList>
    </citation>
    <scope>NUCLEOTIDE SEQUENCE [LARGE SCALE GENOMIC DNA]</scope>
    <source>
        <strain evidence="2">cv. Old Blush</strain>
    </source>
</reference>
<dbReference type="Gramene" id="PRQ21039">
    <property type="protein sequence ID" value="PRQ21039"/>
    <property type="gene ID" value="RchiOBHm_Chr7g0234771"/>
</dbReference>
<dbReference type="InterPro" id="IPR032675">
    <property type="entry name" value="LRR_dom_sf"/>
</dbReference>
<proteinExistence type="predicted"/>
<dbReference type="AlphaFoldDB" id="A0A2P6PGJ8"/>
<accession>A0A2P6PGJ8</accession>
<dbReference type="Proteomes" id="UP000238479">
    <property type="component" value="Chromosome 7"/>
</dbReference>
<gene>
    <name evidence="1" type="ORF">RchiOBHm_Chr7g0234771</name>
</gene>
<comment type="caution">
    <text evidence="1">The sequence shown here is derived from an EMBL/GenBank/DDBJ whole genome shotgun (WGS) entry which is preliminary data.</text>
</comment>
<sequence length="56" mass="6394">MVKDCKMLKGLPKDFYELRDIETLFLSGCSRFENFVKDIREMTSLKTTVVSGTAIS</sequence>
<dbReference type="Gene3D" id="3.80.10.10">
    <property type="entry name" value="Ribonuclease Inhibitor"/>
    <property type="match status" value="1"/>
</dbReference>